<dbReference type="Proteomes" id="UP000267535">
    <property type="component" value="Unassembled WGS sequence"/>
</dbReference>
<comment type="caution">
    <text evidence="1">The sequence shown here is derived from an EMBL/GenBank/DDBJ whole genome shotgun (WGS) entry which is preliminary data.</text>
</comment>
<keyword evidence="2" id="KW-1185">Reference proteome</keyword>
<dbReference type="OrthoDB" id="272552at2"/>
<protein>
    <submittedName>
        <fullName evidence="1">Twin-arginine translocation pathway signal protein</fullName>
    </submittedName>
</protein>
<evidence type="ECO:0000313" key="2">
    <source>
        <dbReference type="Proteomes" id="UP000267535"/>
    </source>
</evidence>
<dbReference type="InterPro" id="IPR000415">
    <property type="entry name" value="Nitroreductase-like"/>
</dbReference>
<reference evidence="1 2" key="1">
    <citation type="submission" date="2018-11" db="EMBL/GenBank/DDBJ databases">
        <title>The draft genome sequence of Amphritea balenae JAMM 1525T.</title>
        <authorList>
            <person name="Fang Z."/>
            <person name="Zhang Y."/>
            <person name="Han X."/>
        </authorList>
    </citation>
    <scope>NUCLEOTIDE SEQUENCE [LARGE SCALE GENOMIC DNA]</scope>
    <source>
        <strain evidence="1 2">JAMM 1525</strain>
    </source>
</reference>
<dbReference type="NCBIfam" id="NF047509">
    <property type="entry name" value="Rv3131_FMN_oxido"/>
    <property type="match status" value="1"/>
</dbReference>
<organism evidence="1 2">
    <name type="scientific">Amphritea balenae</name>
    <dbReference type="NCBI Taxonomy" id="452629"/>
    <lineage>
        <taxon>Bacteria</taxon>
        <taxon>Pseudomonadati</taxon>
        <taxon>Pseudomonadota</taxon>
        <taxon>Gammaproteobacteria</taxon>
        <taxon>Oceanospirillales</taxon>
        <taxon>Oceanospirillaceae</taxon>
        <taxon>Amphritea</taxon>
    </lineage>
</organism>
<gene>
    <name evidence="1" type="ORF">EHS89_01290</name>
</gene>
<dbReference type="RefSeq" id="WP_124924297.1">
    <property type="nucleotide sequence ID" value="NZ_BMOH01000001.1"/>
</dbReference>
<dbReference type="Gene3D" id="3.40.109.10">
    <property type="entry name" value="NADH Oxidase"/>
    <property type="match status" value="1"/>
</dbReference>
<accession>A0A3P1SW74</accession>
<dbReference type="GO" id="GO:0016491">
    <property type="term" value="F:oxidoreductase activity"/>
    <property type="evidence" value="ECO:0007669"/>
    <property type="project" value="InterPro"/>
</dbReference>
<dbReference type="PROSITE" id="PS51257">
    <property type="entry name" value="PROKAR_LIPOPROTEIN"/>
    <property type="match status" value="1"/>
</dbReference>
<name>A0A3P1SW74_9GAMM</name>
<evidence type="ECO:0000313" key="1">
    <source>
        <dbReference type="EMBL" id="RRD01225.1"/>
    </source>
</evidence>
<dbReference type="AlphaFoldDB" id="A0A3P1SW74"/>
<sequence>MNRRNFIQILGLGAGLGAGIGISSAIVGCGPTEPTEAFGWNGPDPMEKDIRMQVLAYAILSPNSHNIQPWIIRITGPLSFDLYVDPERLLPATDPYYRQIHISQGTFLETLSIAATGLGHEARIDYFPEGVYGNHELLNKPVASIRLIPRADINPDPLFAHLLTRHSNKQEYDNRRLKQTEIDALQTFHGAASIYPLSIVQSTKAKQQLEKILTKGMQIEVGDKKRDLETIGMFRFNDAEVKQYRDGFGVTQAGLSGIKKMIVENFLLSRESTEKDPTAFGEQAVDLTRKTAESTATFAWISSPGNSRLDQVKAGRDYCRINLKTTAMGLVQHPMSQVLQEFEEMLPLQAQFKKQFSINSSDTVQMLFRLGRAEATPHGPRRLITALIRD</sequence>
<dbReference type="EMBL" id="RQXV01000001">
    <property type="protein sequence ID" value="RRD01225.1"/>
    <property type="molecule type" value="Genomic_DNA"/>
</dbReference>
<proteinExistence type="predicted"/>